<protein>
    <submittedName>
        <fullName evidence="1">Uncharacterized protein</fullName>
    </submittedName>
</protein>
<evidence type="ECO:0000313" key="2">
    <source>
        <dbReference type="Proteomes" id="UP000077266"/>
    </source>
</evidence>
<name>A0A165GNV5_EXIGL</name>
<dbReference type="Proteomes" id="UP000077266">
    <property type="component" value="Unassembled WGS sequence"/>
</dbReference>
<gene>
    <name evidence="1" type="ORF">EXIGLDRAFT_719917</name>
</gene>
<accession>A0A165GNV5</accession>
<keyword evidence="2" id="KW-1185">Reference proteome</keyword>
<dbReference type="InParanoid" id="A0A165GNV5"/>
<organism evidence="1 2">
    <name type="scientific">Exidia glandulosa HHB12029</name>
    <dbReference type="NCBI Taxonomy" id="1314781"/>
    <lineage>
        <taxon>Eukaryota</taxon>
        <taxon>Fungi</taxon>
        <taxon>Dikarya</taxon>
        <taxon>Basidiomycota</taxon>
        <taxon>Agaricomycotina</taxon>
        <taxon>Agaricomycetes</taxon>
        <taxon>Auriculariales</taxon>
        <taxon>Exidiaceae</taxon>
        <taxon>Exidia</taxon>
    </lineage>
</organism>
<evidence type="ECO:0000313" key="1">
    <source>
        <dbReference type="EMBL" id="KZV90791.1"/>
    </source>
</evidence>
<dbReference type="EMBL" id="KV426040">
    <property type="protein sequence ID" value="KZV90791.1"/>
    <property type="molecule type" value="Genomic_DNA"/>
</dbReference>
<reference evidence="1 2" key="1">
    <citation type="journal article" date="2016" name="Mol. Biol. Evol.">
        <title>Comparative Genomics of Early-Diverging Mushroom-Forming Fungi Provides Insights into the Origins of Lignocellulose Decay Capabilities.</title>
        <authorList>
            <person name="Nagy L.G."/>
            <person name="Riley R."/>
            <person name="Tritt A."/>
            <person name="Adam C."/>
            <person name="Daum C."/>
            <person name="Floudas D."/>
            <person name="Sun H."/>
            <person name="Yadav J.S."/>
            <person name="Pangilinan J."/>
            <person name="Larsson K.H."/>
            <person name="Matsuura K."/>
            <person name="Barry K."/>
            <person name="Labutti K."/>
            <person name="Kuo R."/>
            <person name="Ohm R.A."/>
            <person name="Bhattacharya S.S."/>
            <person name="Shirouzu T."/>
            <person name="Yoshinaga Y."/>
            <person name="Martin F.M."/>
            <person name="Grigoriev I.V."/>
            <person name="Hibbett D.S."/>
        </authorList>
    </citation>
    <scope>NUCLEOTIDE SEQUENCE [LARGE SCALE GENOMIC DNA]</scope>
    <source>
        <strain evidence="1 2">HHB12029</strain>
    </source>
</reference>
<dbReference type="AlphaFoldDB" id="A0A165GNV5"/>
<sequence length="124" mass="14209">MPKVYWLALGRHGVVAGSWPPRTRMKLHKDSCAGRRTKQDHQQSRRILAFLLHWEFAMLDGFHSSVNQHRNDQSLRVKDRVVFRHGQGTVESITQGVGGYVLTIKIGDKLIERVPLQSVRKATK</sequence>
<proteinExistence type="predicted"/>